<comment type="caution">
    <text evidence="2">The sequence shown here is derived from an EMBL/GenBank/DDBJ whole genome shotgun (WGS) entry which is preliminary data.</text>
</comment>
<feature type="transmembrane region" description="Helical" evidence="1">
    <location>
        <begin position="326"/>
        <end position="356"/>
    </location>
</feature>
<accession>A0A840SHI8</accession>
<proteinExistence type="predicted"/>
<organism evidence="2 3">
    <name type="scientific">Amaricoccus macauensis</name>
    <dbReference type="NCBI Taxonomy" id="57001"/>
    <lineage>
        <taxon>Bacteria</taxon>
        <taxon>Pseudomonadati</taxon>
        <taxon>Pseudomonadota</taxon>
        <taxon>Alphaproteobacteria</taxon>
        <taxon>Rhodobacterales</taxon>
        <taxon>Paracoccaceae</taxon>
        <taxon>Amaricoccus</taxon>
    </lineage>
</organism>
<name>A0A840SHI8_9RHOB</name>
<dbReference type="Proteomes" id="UP000549457">
    <property type="component" value="Unassembled WGS sequence"/>
</dbReference>
<protein>
    <submittedName>
        <fullName evidence="2">Uncharacterized protein</fullName>
    </submittedName>
</protein>
<evidence type="ECO:0000313" key="3">
    <source>
        <dbReference type="Proteomes" id="UP000549457"/>
    </source>
</evidence>
<evidence type="ECO:0000256" key="1">
    <source>
        <dbReference type="SAM" id="Phobius"/>
    </source>
</evidence>
<gene>
    <name evidence="2" type="ORF">HNP73_001268</name>
</gene>
<keyword evidence="1" id="KW-0472">Membrane</keyword>
<keyword evidence="1" id="KW-1133">Transmembrane helix</keyword>
<keyword evidence="3" id="KW-1185">Reference proteome</keyword>
<dbReference type="RefSeq" id="WP_184147725.1">
    <property type="nucleotide sequence ID" value="NZ_JACHFM010000001.1"/>
</dbReference>
<sequence>MRERVRTAARVVLTCLLVLSLGLTGWRLYRLASDPLASVVAERTGEAIEARLETLMAREATPERIAARLGELLAETPRDWARIDALTELAEAREVVLPEAVVAALAVADAADRSFLDRAADCAVCMWDATRCDLVLVFACRAPIEVTPIGDAASVIREGLHYQRGEDVDEIDLTLSVVGLGAVAIAPLVGGSSLTLKLGAGLTRTAWRAGALAPRIVADGRRLAGRAIDWSKLADTTPLRFADDLTAAMRPRAIRPIAAFAGSVGRMTKAVGPQRALVLLREAKNPAEVRRIAAVAEAGGRGTPGVVVLAGAGKVSKLAVRWSDEFYWLASSLVSLVLCIVGLVLGTVKALLLRLLRRAATPSRRRLP</sequence>
<keyword evidence="1" id="KW-0812">Transmembrane</keyword>
<dbReference type="EMBL" id="JACHFM010000001">
    <property type="protein sequence ID" value="MBB5221347.1"/>
    <property type="molecule type" value="Genomic_DNA"/>
</dbReference>
<dbReference type="AlphaFoldDB" id="A0A840SHI8"/>
<evidence type="ECO:0000313" key="2">
    <source>
        <dbReference type="EMBL" id="MBB5221347.1"/>
    </source>
</evidence>
<reference evidence="2 3" key="1">
    <citation type="submission" date="2020-08" db="EMBL/GenBank/DDBJ databases">
        <title>Genomic Encyclopedia of Type Strains, Phase IV (KMG-IV): sequencing the most valuable type-strain genomes for metagenomic binning, comparative biology and taxonomic classification.</title>
        <authorList>
            <person name="Goeker M."/>
        </authorList>
    </citation>
    <scope>NUCLEOTIDE SEQUENCE [LARGE SCALE GENOMIC DNA]</scope>
    <source>
        <strain evidence="2 3">DSM 101730</strain>
    </source>
</reference>